<dbReference type="PANTHER" id="PTHR22946:SF9">
    <property type="entry name" value="POLYKETIDE TRANSFERASE AF380"/>
    <property type="match status" value="1"/>
</dbReference>
<comment type="caution">
    <text evidence="4">The sequence shown here is derived from an EMBL/GenBank/DDBJ whole genome shotgun (WGS) entry which is preliminary data.</text>
</comment>
<sequence length="382" mass="40300">MEQMNKMIVGAAAAGGLAVAGVVGSIFAARQVVLPVDPPEIPILRQDGKTMTLAVDGKTVSPGILGVFRTDRTGHATLSRPIHTDPVTGATTRRIESTWGASFAGEKAVICEGDVFAGPEAVDPDFVEVLVPGPLGDCPAWQFGPDENAECTWAIHVHGIRTKRIHALRSVPAMTALGYTSLVVSFRGDGDGPAVPHSASMLGQREWADVAAAIDYAAAHGAKKIVLIGWSLGGGVALLAAERTSRRDLLSGLVLVGPALNWKTAIEQGAVEMGLPRQVAILGLVGLRSKLASRLVGLPEPVDFDALDWVREPRAAALGCPILLFHSAGDTTLPMEVSQRFAKLNAPAVEMVETAATAHNTEYNVDPEVFDSTIARWISQHQ</sequence>
<evidence type="ECO:0000313" key="5">
    <source>
        <dbReference type="Proteomes" id="UP000241085"/>
    </source>
</evidence>
<keyword evidence="5" id="KW-1185">Reference proteome</keyword>
<reference evidence="4 5" key="1">
    <citation type="submission" date="2018-03" db="EMBL/GenBank/DDBJ databases">
        <title>Bacteriophage NCPPB3778 and a type I-E CRISPR drive the evolution of the US Biological Select Agent, Rathayibacter toxicus.</title>
        <authorList>
            <person name="Davis E.W.II."/>
            <person name="Tabima J.F."/>
            <person name="Weisberg A.J."/>
            <person name="Dantas Lopes L."/>
            <person name="Wiseman M.S."/>
            <person name="Wiseman M.S."/>
            <person name="Pupko T."/>
            <person name="Belcher M.S."/>
            <person name="Sechler A.J."/>
            <person name="Tancos M.A."/>
            <person name="Schroeder B.K."/>
            <person name="Murray T.D."/>
            <person name="Luster D.G."/>
            <person name="Schneider W.L."/>
            <person name="Rogers E."/>
            <person name="Andreote F.D."/>
            <person name="Grunwald N.J."/>
            <person name="Putnam M.L."/>
            <person name="Chang J.H."/>
        </authorList>
    </citation>
    <scope>NUCLEOTIDE SEQUENCE [LARGE SCALE GENOMIC DNA]</scope>
    <source>
        <strain evidence="4 5">DSM 15933</strain>
    </source>
</reference>
<proteinExistence type="inferred from homology"/>
<evidence type="ECO:0000313" key="4">
    <source>
        <dbReference type="EMBL" id="PTL71345.1"/>
    </source>
</evidence>
<dbReference type="Pfam" id="PF12146">
    <property type="entry name" value="Hydrolase_4"/>
    <property type="match status" value="1"/>
</dbReference>
<dbReference type="EMBL" id="PZPL01000002">
    <property type="protein sequence ID" value="PTL71345.1"/>
    <property type="molecule type" value="Genomic_DNA"/>
</dbReference>
<dbReference type="InterPro" id="IPR022742">
    <property type="entry name" value="Hydrolase_4"/>
</dbReference>
<comment type="similarity">
    <text evidence="1">Belongs to the AB hydrolase superfamily.</text>
</comment>
<feature type="domain" description="Serine aminopeptidase S33" evidence="3">
    <location>
        <begin position="157"/>
        <end position="266"/>
    </location>
</feature>
<dbReference type="GO" id="GO:0052689">
    <property type="term" value="F:carboxylic ester hydrolase activity"/>
    <property type="evidence" value="ECO:0007669"/>
    <property type="project" value="UniProtKB-ARBA"/>
</dbReference>
<accession>A0A2T4UP80</accession>
<gene>
    <name evidence="4" type="ORF">C1I63_19180</name>
</gene>
<dbReference type="Gene3D" id="3.40.50.1820">
    <property type="entry name" value="alpha/beta hydrolase"/>
    <property type="match status" value="1"/>
</dbReference>
<dbReference type="InterPro" id="IPR050261">
    <property type="entry name" value="FrsA_esterase"/>
</dbReference>
<organism evidence="4 5">
    <name type="scientific">Rathayibacter caricis DSM 15933</name>
    <dbReference type="NCBI Taxonomy" id="1328867"/>
    <lineage>
        <taxon>Bacteria</taxon>
        <taxon>Bacillati</taxon>
        <taxon>Actinomycetota</taxon>
        <taxon>Actinomycetes</taxon>
        <taxon>Micrococcales</taxon>
        <taxon>Microbacteriaceae</taxon>
        <taxon>Rathayibacter</taxon>
    </lineage>
</organism>
<evidence type="ECO:0000256" key="2">
    <source>
        <dbReference type="ARBA" id="ARBA00022801"/>
    </source>
</evidence>
<protein>
    <submittedName>
        <fullName evidence="4">Alpha/beta hydrolase</fullName>
    </submittedName>
</protein>
<dbReference type="AlphaFoldDB" id="A0A2T4UP80"/>
<evidence type="ECO:0000259" key="3">
    <source>
        <dbReference type="Pfam" id="PF12146"/>
    </source>
</evidence>
<name>A0A2T4UP80_9MICO</name>
<dbReference type="InterPro" id="IPR029058">
    <property type="entry name" value="AB_hydrolase_fold"/>
</dbReference>
<dbReference type="SUPFAM" id="SSF53474">
    <property type="entry name" value="alpha/beta-Hydrolases"/>
    <property type="match status" value="1"/>
</dbReference>
<dbReference type="Proteomes" id="UP000241085">
    <property type="component" value="Unassembled WGS sequence"/>
</dbReference>
<keyword evidence="2 4" id="KW-0378">Hydrolase</keyword>
<evidence type="ECO:0000256" key="1">
    <source>
        <dbReference type="ARBA" id="ARBA00008645"/>
    </source>
</evidence>
<dbReference type="PANTHER" id="PTHR22946">
    <property type="entry name" value="DIENELACTONE HYDROLASE DOMAIN-CONTAINING PROTEIN-RELATED"/>
    <property type="match status" value="1"/>
</dbReference>